<gene>
    <name evidence="6" type="ORF">KL86DYS1_31534</name>
</gene>
<dbReference type="PANTHER" id="PTHR30055:SF234">
    <property type="entry name" value="HTH-TYPE TRANSCRIPTIONAL REGULATOR BETI"/>
    <property type="match status" value="1"/>
</dbReference>
<reference evidence="6" key="1">
    <citation type="submission" date="2016-04" db="EMBL/GenBank/DDBJ databases">
        <authorList>
            <person name="Evans L.H."/>
            <person name="Alamgir A."/>
            <person name="Owens N."/>
            <person name="Weber N.D."/>
            <person name="Virtaneva K."/>
            <person name="Barbian K."/>
            <person name="Babar A."/>
            <person name="Rosenke K."/>
        </authorList>
    </citation>
    <scope>NUCLEOTIDE SEQUENCE</scope>
    <source>
        <strain evidence="6">86-1</strain>
    </source>
</reference>
<dbReference type="AlphaFoldDB" id="A0A212K5I8"/>
<dbReference type="EMBL" id="FLUM01000003">
    <property type="protein sequence ID" value="SBW06973.1"/>
    <property type="molecule type" value="Genomic_DNA"/>
</dbReference>
<dbReference type="Gene3D" id="1.10.357.10">
    <property type="entry name" value="Tetracycline Repressor, domain 2"/>
    <property type="match status" value="1"/>
</dbReference>
<dbReference type="InterPro" id="IPR001647">
    <property type="entry name" value="HTH_TetR"/>
</dbReference>
<evidence type="ECO:0000313" key="6">
    <source>
        <dbReference type="EMBL" id="SBW06973.1"/>
    </source>
</evidence>
<sequence>MFTIEMRILRDDKYKSILKAARTEFVQKGFKDASMRAIAKNANVGLSNIYNYFRNKDEIFLEVVSPARDDLFAFVKEKHTEKYIDFNYMSTIDYQEETVDVYIQLLVKYKEEIRLLLFHSQGSTMENFRETLTEYLTHVSDNHKSIVKMHYPQMQEVSSFFTHTLCAFMVSTVGEIVTHDMDRQKIRDFFKEYFRFQIAGWRELTGI</sequence>
<dbReference type="PRINTS" id="PR00455">
    <property type="entry name" value="HTHTETR"/>
</dbReference>
<dbReference type="Pfam" id="PF00440">
    <property type="entry name" value="TetR_N"/>
    <property type="match status" value="1"/>
</dbReference>
<dbReference type="PROSITE" id="PS50977">
    <property type="entry name" value="HTH_TETR_2"/>
    <property type="match status" value="1"/>
</dbReference>
<evidence type="ECO:0000256" key="1">
    <source>
        <dbReference type="ARBA" id="ARBA00023015"/>
    </source>
</evidence>
<keyword evidence="2 4" id="KW-0238">DNA-binding</keyword>
<dbReference type="GO" id="GO:0000976">
    <property type="term" value="F:transcription cis-regulatory region binding"/>
    <property type="evidence" value="ECO:0007669"/>
    <property type="project" value="TreeGrafter"/>
</dbReference>
<protein>
    <submittedName>
        <fullName evidence="6">Transcriptional regulator</fullName>
    </submittedName>
</protein>
<organism evidence="6">
    <name type="scientific">uncultured Dysgonomonas sp</name>
    <dbReference type="NCBI Taxonomy" id="206096"/>
    <lineage>
        <taxon>Bacteria</taxon>
        <taxon>Pseudomonadati</taxon>
        <taxon>Bacteroidota</taxon>
        <taxon>Bacteroidia</taxon>
        <taxon>Bacteroidales</taxon>
        <taxon>Dysgonomonadaceae</taxon>
        <taxon>Dysgonomonas</taxon>
        <taxon>environmental samples</taxon>
    </lineage>
</organism>
<evidence type="ECO:0000256" key="3">
    <source>
        <dbReference type="ARBA" id="ARBA00023163"/>
    </source>
</evidence>
<dbReference type="PANTHER" id="PTHR30055">
    <property type="entry name" value="HTH-TYPE TRANSCRIPTIONAL REGULATOR RUTR"/>
    <property type="match status" value="1"/>
</dbReference>
<proteinExistence type="predicted"/>
<feature type="domain" description="HTH tetR-type" evidence="5">
    <location>
        <begin position="11"/>
        <end position="71"/>
    </location>
</feature>
<dbReference type="SUPFAM" id="SSF46689">
    <property type="entry name" value="Homeodomain-like"/>
    <property type="match status" value="1"/>
</dbReference>
<feature type="DNA-binding region" description="H-T-H motif" evidence="4">
    <location>
        <begin position="34"/>
        <end position="53"/>
    </location>
</feature>
<accession>A0A212K5I8</accession>
<dbReference type="GO" id="GO:0003700">
    <property type="term" value="F:DNA-binding transcription factor activity"/>
    <property type="evidence" value="ECO:0007669"/>
    <property type="project" value="TreeGrafter"/>
</dbReference>
<evidence type="ECO:0000256" key="4">
    <source>
        <dbReference type="PROSITE-ProRule" id="PRU00335"/>
    </source>
</evidence>
<dbReference type="InterPro" id="IPR050109">
    <property type="entry name" value="HTH-type_TetR-like_transc_reg"/>
</dbReference>
<name>A0A212K5I8_9BACT</name>
<keyword evidence="3" id="KW-0804">Transcription</keyword>
<keyword evidence="1" id="KW-0805">Transcription regulation</keyword>
<evidence type="ECO:0000256" key="2">
    <source>
        <dbReference type="ARBA" id="ARBA00023125"/>
    </source>
</evidence>
<evidence type="ECO:0000259" key="5">
    <source>
        <dbReference type="PROSITE" id="PS50977"/>
    </source>
</evidence>
<dbReference type="InterPro" id="IPR009057">
    <property type="entry name" value="Homeodomain-like_sf"/>
</dbReference>